<dbReference type="InParanoid" id="F2LVH6"/>
<dbReference type="Pfam" id="PF03453">
    <property type="entry name" value="MoeA_N"/>
    <property type="match status" value="1"/>
</dbReference>
<comment type="similarity">
    <text evidence="3 6">Belongs to the MoeA family.</text>
</comment>
<evidence type="ECO:0000259" key="8">
    <source>
        <dbReference type="SMART" id="SM00852"/>
    </source>
</evidence>
<evidence type="ECO:0000256" key="4">
    <source>
        <dbReference type="ARBA" id="ARBA00023150"/>
    </source>
</evidence>
<evidence type="ECO:0000313" key="9">
    <source>
        <dbReference type="EMBL" id="AEA33760.1"/>
    </source>
</evidence>
<comment type="catalytic activity">
    <reaction evidence="5">
        <text>adenylyl-molybdopterin + molybdate = Mo-molybdopterin + AMP + H(+)</text>
        <dbReference type="Rhea" id="RHEA:35047"/>
        <dbReference type="ChEBI" id="CHEBI:15378"/>
        <dbReference type="ChEBI" id="CHEBI:36264"/>
        <dbReference type="ChEBI" id="CHEBI:62727"/>
        <dbReference type="ChEBI" id="CHEBI:71302"/>
        <dbReference type="ChEBI" id="CHEBI:456215"/>
        <dbReference type="EC" id="2.10.1.1"/>
    </reaction>
</comment>
<dbReference type="InterPro" id="IPR036688">
    <property type="entry name" value="MoeA_C_domain_IV_sf"/>
</dbReference>
<dbReference type="GO" id="GO:0006777">
    <property type="term" value="P:Mo-molybdopterin cofactor biosynthetic process"/>
    <property type="evidence" value="ECO:0007669"/>
    <property type="project" value="UniProtKB-UniRule"/>
</dbReference>
<dbReference type="Pfam" id="PF00994">
    <property type="entry name" value="MoCF_biosynth"/>
    <property type="match status" value="1"/>
</dbReference>
<dbReference type="Gene3D" id="3.40.980.10">
    <property type="entry name" value="MoaB/Mog-like domain"/>
    <property type="match status" value="1"/>
</dbReference>
<dbReference type="Gene3D" id="2.170.190.11">
    <property type="entry name" value="Molybdopterin biosynthesis moea protein, domain 3"/>
    <property type="match status" value="1"/>
</dbReference>
<dbReference type="Gene3D" id="2.40.340.10">
    <property type="entry name" value="MoeA, C-terminal, domain IV"/>
    <property type="match status" value="1"/>
</dbReference>
<accession>F2LVH6</accession>
<dbReference type="SUPFAM" id="SSF63882">
    <property type="entry name" value="MoeA N-terminal region -like"/>
    <property type="match status" value="1"/>
</dbReference>
<dbReference type="SUPFAM" id="SSF63867">
    <property type="entry name" value="MoeA C-terminal domain-like"/>
    <property type="match status" value="1"/>
</dbReference>
<evidence type="ECO:0000256" key="1">
    <source>
        <dbReference type="ARBA" id="ARBA00002901"/>
    </source>
</evidence>
<dbReference type="Pfam" id="PF03454">
    <property type="entry name" value="MoeA_C"/>
    <property type="match status" value="1"/>
</dbReference>
<keyword evidence="7" id="KW-0812">Transmembrane</keyword>
<reference evidence="10" key="2">
    <citation type="submission" date="2011-03" db="EMBL/GenBank/DDBJ databases">
        <title>The complete genome of Hippea maritima DSM 10411.</title>
        <authorList>
            <consortium name="US DOE Joint Genome Institute (JGI-PGF)"/>
            <person name="Lucas S."/>
            <person name="Copeland A."/>
            <person name="Lapidus A."/>
            <person name="Bruce D."/>
            <person name="Goodwin L."/>
            <person name="Pitluck S."/>
            <person name="Peters L."/>
            <person name="Kyrpides N."/>
            <person name="Mavromatis K."/>
            <person name="Pagani I."/>
            <person name="Ivanova N."/>
            <person name="Mikhailova N."/>
            <person name="Lu M."/>
            <person name="Detter J.C."/>
            <person name="Tapia R."/>
            <person name="Han C."/>
            <person name="Land M."/>
            <person name="Hauser L."/>
            <person name="Markowitz V."/>
            <person name="Cheng J.-F."/>
            <person name="Hugenholtz P."/>
            <person name="Woyke T."/>
            <person name="Wu D."/>
            <person name="Spring S."/>
            <person name="Schroeder M."/>
            <person name="Brambilla E."/>
            <person name="Klenk H.-P."/>
            <person name="Eisen J.A."/>
        </authorList>
    </citation>
    <scope>NUCLEOTIDE SEQUENCE [LARGE SCALE GENOMIC DNA]</scope>
    <source>
        <strain evidence="10">ATCC 700847 / DSM 10411 / MH2</strain>
    </source>
</reference>
<dbReference type="InterPro" id="IPR036135">
    <property type="entry name" value="MoeA_linker/N_sf"/>
</dbReference>
<dbReference type="STRING" id="760142.Hipma_0790"/>
<dbReference type="PANTHER" id="PTHR10192">
    <property type="entry name" value="MOLYBDOPTERIN BIOSYNTHESIS PROTEIN"/>
    <property type="match status" value="1"/>
</dbReference>
<keyword evidence="10" id="KW-1185">Reference proteome</keyword>
<dbReference type="InterPro" id="IPR036425">
    <property type="entry name" value="MoaB/Mog-like_dom_sf"/>
</dbReference>
<evidence type="ECO:0000313" key="10">
    <source>
        <dbReference type="Proteomes" id="UP000008139"/>
    </source>
</evidence>
<dbReference type="EMBL" id="CP002606">
    <property type="protein sequence ID" value="AEA33760.1"/>
    <property type="molecule type" value="Genomic_DNA"/>
</dbReference>
<evidence type="ECO:0000256" key="3">
    <source>
        <dbReference type="ARBA" id="ARBA00010763"/>
    </source>
</evidence>
<keyword evidence="6" id="KW-0460">Magnesium</keyword>
<evidence type="ECO:0000256" key="2">
    <source>
        <dbReference type="ARBA" id="ARBA00005046"/>
    </source>
</evidence>
<evidence type="ECO:0000256" key="5">
    <source>
        <dbReference type="ARBA" id="ARBA00047317"/>
    </source>
</evidence>
<proteinExistence type="inferred from homology"/>
<dbReference type="GO" id="GO:0005829">
    <property type="term" value="C:cytosol"/>
    <property type="evidence" value="ECO:0007669"/>
    <property type="project" value="TreeGrafter"/>
</dbReference>
<dbReference type="SMART" id="SM00852">
    <property type="entry name" value="MoCF_biosynth"/>
    <property type="match status" value="1"/>
</dbReference>
<dbReference type="Gene3D" id="3.90.105.10">
    <property type="entry name" value="Molybdopterin biosynthesis moea protein, domain 2"/>
    <property type="match status" value="1"/>
</dbReference>
<evidence type="ECO:0000256" key="7">
    <source>
        <dbReference type="SAM" id="Phobius"/>
    </source>
</evidence>
<evidence type="ECO:0000256" key="6">
    <source>
        <dbReference type="RuleBase" id="RU365090"/>
    </source>
</evidence>
<comment type="pathway">
    <text evidence="2 6">Cofactor biosynthesis; molybdopterin biosynthesis.</text>
</comment>
<keyword evidence="4 6" id="KW-0501">Molybdenum cofactor biosynthesis</keyword>
<dbReference type="OrthoDB" id="9804758at2"/>
<dbReference type="InterPro" id="IPR038987">
    <property type="entry name" value="MoeA-like"/>
</dbReference>
<organism evidence="9 10">
    <name type="scientific">Hippea maritima (strain ATCC 700847 / DSM 10411 / MH2)</name>
    <dbReference type="NCBI Taxonomy" id="760142"/>
    <lineage>
        <taxon>Bacteria</taxon>
        <taxon>Pseudomonadati</taxon>
        <taxon>Campylobacterota</taxon>
        <taxon>Desulfurellia</taxon>
        <taxon>Desulfurellales</taxon>
        <taxon>Hippeaceae</taxon>
        <taxon>Hippea</taxon>
    </lineage>
</organism>
<gene>
    <name evidence="9" type="ordered locus">Hipma_0790</name>
</gene>
<keyword evidence="6" id="KW-0808">Transferase</keyword>
<dbReference type="KEGG" id="hmr:Hipma_0790"/>
<dbReference type="InterPro" id="IPR005111">
    <property type="entry name" value="MoeA_C_domain_IV"/>
</dbReference>
<dbReference type="CDD" id="cd00887">
    <property type="entry name" value="MoeA"/>
    <property type="match status" value="1"/>
</dbReference>
<reference evidence="9 10" key="1">
    <citation type="journal article" date="2011" name="Stand. Genomic Sci.">
        <title>Complete genome sequence of the thermophilic sulfur-reducer Hippea maritima type strain (MH(2)).</title>
        <authorList>
            <person name="Huntemann M."/>
            <person name="Lu M."/>
            <person name="Nolan M."/>
            <person name="Lapidus A."/>
            <person name="Lucas S."/>
            <person name="Hammon N."/>
            <person name="Deshpande S."/>
            <person name="Cheng J.F."/>
            <person name="Tapia R."/>
            <person name="Han C."/>
            <person name="Goodwin L."/>
            <person name="Pitluck S."/>
            <person name="Liolios K."/>
            <person name="Pagani I."/>
            <person name="Ivanova N."/>
            <person name="Ovchinikova G."/>
            <person name="Pati A."/>
            <person name="Chen A."/>
            <person name="Palaniappan K."/>
            <person name="Land M."/>
            <person name="Hauser L."/>
            <person name="Jeffries C.D."/>
            <person name="Detter J.C."/>
            <person name="Brambilla E.M."/>
            <person name="Rohde M."/>
            <person name="Spring S."/>
            <person name="Goker M."/>
            <person name="Woyke T."/>
            <person name="Bristow J."/>
            <person name="Eisen J.A."/>
            <person name="Markowitz V."/>
            <person name="Hugenholtz P."/>
            <person name="Kyrpides N.C."/>
            <person name="Klenk H.P."/>
            <person name="Mavromatis K."/>
        </authorList>
    </citation>
    <scope>NUCLEOTIDE SEQUENCE [LARGE SCALE GENOMIC DNA]</scope>
    <source>
        <strain evidence="10">ATCC 700847 / DSM 10411 / MH2</strain>
    </source>
</reference>
<protein>
    <recommendedName>
        <fullName evidence="6">Molybdopterin molybdenumtransferase</fullName>
        <ecNumber evidence="6">2.10.1.1</ecNumber>
    </recommendedName>
</protein>
<dbReference type="UniPathway" id="UPA00344"/>
<dbReference type="HOGENOM" id="CLU_010186_7_1_7"/>
<name>F2LVH6_HIPMA</name>
<feature type="domain" description="MoaB/Mog" evidence="8">
    <location>
        <begin position="176"/>
        <end position="313"/>
    </location>
</feature>
<dbReference type="RefSeq" id="WP_013681801.1">
    <property type="nucleotide sequence ID" value="NC_015318.1"/>
</dbReference>
<dbReference type="PANTHER" id="PTHR10192:SF5">
    <property type="entry name" value="GEPHYRIN"/>
    <property type="match status" value="1"/>
</dbReference>
<keyword evidence="7" id="KW-1133">Transmembrane helix</keyword>
<dbReference type="Proteomes" id="UP000008139">
    <property type="component" value="Chromosome"/>
</dbReference>
<feature type="transmembrane region" description="Helical" evidence="7">
    <location>
        <begin position="288"/>
        <end position="308"/>
    </location>
</feature>
<keyword evidence="6" id="KW-0479">Metal-binding</keyword>
<comment type="function">
    <text evidence="1 6">Catalyzes the insertion of molybdate into adenylated molybdopterin with the concomitant release of AMP.</text>
</comment>
<dbReference type="FunCoup" id="F2LVH6">
    <property type="interactions" value="426"/>
</dbReference>
<dbReference type="SUPFAM" id="SSF53218">
    <property type="entry name" value="Molybdenum cofactor biosynthesis proteins"/>
    <property type="match status" value="1"/>
</dbReference>
<dbReference type="AlphaFoldDB" id="F2LVH6"/>
<keyword evidence="6" id="KW-0500">Molybdenum</keyword>
<dbReference type="InterPro" id="IPR005110">
    <property type="entry name" value="MoeA_linker/N"/>
</dbReference>
<comment type="cofactor">
    <cofactor evidence="6">
        <name>Mg(2+)</name>
        <dbReference type="ChEBI" id="CHEBI:18420"/>
    </cofactor>
</comment>
<dbReference type="EC" id="2.10.1.1" evidence="6"/>
<dbReference type="InterPro" id="IPR001453">
    <property type="entry name" value="MoaB/Mog_dom"/>
</dbReference>
<dbReference type="GO" id="GO:0061599">
    <property type="term" value="F:molybdopterin molybdotransferase activity"/>
    <property type="evidence" value="ECO:0007669"/>
    <property type="project" value="UniProtKB-UniRule"/>
</dbReference>
<sequence>MITPFEALDIILNNMKPLGKQKISIFEADKRVVADYIYSKLDLPPQDNSAMDGYAIRFKDIQQIPAKLKIKGTIKAGDSIDGLSVGENECFRIMTGAFIPKGADCVVEFEAAKEENGYVEILKQKKLYANIRFKGEDIEKNARIDLIGEHLNPYRLARIVSTGNIFIDVYTKPRICIIATGNELVYAGDTTPFATIDSNSLFVKSLLKEELNLDIDYLGISTDSQEDLKNLMETALNYDIIITTAGISFGDYDVVTNIEKQIGIEWLFKYVKQKPGKPFAFGKIKDSFIFSFPGNPVSTAFCSFFYLLPALKKMMGLKKYLHIPIKAKLKKSMVKRNDRVHFNRVKVEFKNDNFYATPFETQGSNIIESIAQCNGFAMVESFRLGEIAKGEEVDVFMYDFKSIFEKRR</sequence>
<dbReference type="eggNOG" id="COG0303">
    <property type="taxonomic scope" value="Bacteria"/>
</dbReference>
<dbReference type="GO" id="GO:0046872">
    <property type="term" value="F:metal ion binding"/>
    <property type="evidence" value="ECO:0007669"/>
    <property type="project" value="UniProtKB-UniRule"/>
</dbReference>
<keyword evidence="7" id="KW-0472">Membrane</keyword>